<dbReference type="InterPro" id="IPR000847">
    <property type="entry name" value="LysR_HTH_N"/>
</dbReference>
<dbReference type="Proteomes" id="UP000694001">
    <property type="component" value="Chromosome"/>
</dbReference>
<keyword evidence="2" id="KW-0805">Transcription regulation</keyword>
<evidence type="ECO:0000313" key="6">
    <source>
        <dbReference type="EMBL" id="QXM24103.1"/>
    </source>
</evidence>
<organism evidence="6 7">
    <name type="scientific">Elioraea tepida</name>
    <dbReference type="NCBI Taxonomy" id="2843330"/>
    <lineage>
        <taxon>Bacteria</taxon>
        <taxon>Pseudomonadati</taxon>
        <taxon>Pseudomonadota</taxon>
        <taxon>Alphaproteobacteria</taxon>
        <taxon>Acetobacterales</taxon>
        <taxon>Elioraeaceae</taxon>
        <taxon>Elioraea</taxon>
    </lineage>
</organism>
<sequence length="70" mass="7386">MTDTLRSLDLNLLTVFAAIMAERSVTRAGERLGLSQPATSGALARLRVALCDPLFIRTGRALGSGLITGK</sequence>
<evidence type="ECO:0000256" key="4">
    <source>
        <dbReference type="ARBA" id="ARBA00023163"/>
    </source>
</evidence>
<evidence type="ECO:0000259" key="5">
    <source>
        <dbReference type="PROSITE" id="PS50931"/>
    </source>
</evidence>
<keyword evidence="3" id="KW-0238">DNA-binding</keyword>
<keyword evidence="7" id="KW-1185">Reference proteome</keyword>
<proteinExistence type="inferred from homology"/>
<dbReference type="GO" id="GO:0003700">
    <property type="term" value="F:DNA-binding transcription factor activity"/>
    <property type="evidence" value="ECO:0007669"/>
    <property type="project" value="InterPro"/>
</dbReference>
<keyword evidence="4" id="KW-0804">Transcription</keyword>
<evidence type="ECO:0000256" key="3">
    <source>
        <dbReference type="ARBA" id="ARBA00023125"/>
    </source>
</evidence>
<name>A0A975U1K6_9PROT</name>
<evidence type="ECO:0000313" key="7">
    <source>
        <dbReference type="Proteomes" id="UP000694001"/>
    </source>
</evidence>
<dbReference type="PANTHER" id="PTHR30118">
    <property type="entry name" value="HTH-TYPE TRANSCRIPTIONAL REGULATOR LEUO-RELATED"/>
    <property type="match status" value="1"/>
</dbReference>
<dbReference type="GO" id="GO:0003677">
    <property type="term" value="F:DNA binding"/>
    <property type="evidence" value="ECO:0007669"/>
    <property type="project" value="UniProtKB-KW"/>
</dbReference>
<comment type="similarity">
    <text evidence="1">Belongs to the LysR transcriptional regulatory family.</text>
</comment>
<feature type="domain" description="HTH lysR-type" evidence="5">
    <location>
        <begin position="8"/>
        <end position="64"/>
    </location>
</feature>
<dbReference type="PANTHER" id="PTHR30118:SF6">
    <property type="entry name" value="HTH-TYPE TRANSCRIPTIONAL REGULATOR LEUO"/>
    <property type="match status" value="1"/>
</dbReference>
<dbReference type="KEGG" id="elio:KO353_12575"/>
<evidence type="ECO:0000256" key="1">
    <source>
        <dbReference type="ARBA" id="ARBA00009437"/>
    </source>
</evidence>
<dbReference type="RefSeq" id="WP_218285071.1">
    <property type="nucleotide sequence ID" value="NZ_CP076448.1"/>
</dbReference>
<dbReference type="PROSITE" id="PS50931">
    <property type="entry name" value="HTH_LYSR"/>
    <property type="match status" value="1"/>
</dbReference>
<gene>
    <name evidence="6" type="ORF">KO353_12575</name>
</gene>
<dbReference type="InterPro" id="IPR050389">
    <property type="entry name" value="LysR-type_TF"/>
</dbReference>
<dbReference type="EMBL" id="CP076448">
    <property type="protein sequence ID" value="QXM24103.1"/>
    <property type="molecule type" value="Genomic_DNA"/>
</dbReference>
<dbReference type="Pfam" id="PF00126">
    <property type="entry name" value="HTH_1"/>
    <property type="match status" value="1"/>
</dbReference>
<accession>A0A975U1K6</accession>
<dbReference type="AlphaFoldDB" id="A0A975U1K6"/>
<evidence type="ECO:0000256" key="2">
    <source>
        <dbReference type="ARBA" id="ARBA00023015"/>
    </source>
</evidence>
<reference evidence="6" key="1">
    <citation type="submission" date="2021-06" db="EMBL/GenBank/DDBJ databases">
        <title>Elioraea tepida, sp. nov., a moderately thermophilic aerobic anoxygenic phototrophic bacterium isolated from an alkaline siliceous hot spring mat community in Yellowstone National Park, WY, USA.</title>
        <authorList>
            <person name="Saini M.K."/>
            <person name="Yoshida S."/>
            <person name="Sebastian A."/>
            <person name="Hirose S."/>
            <person name="Hara E."/>
            <person name="Tamaki H."/>
            <person name="Soulier N.T."/>
            <person name="Albert I."/>
            <person name="Hanada S."/>
            <person name="Bryant D.A."/>
            <person name="Tank M."/>
        </authorList>
    </citation>
    <scope>NUCLEOTIDE SEQUENCE</scope>
    <source>
        <strain evidence="6">MS-P2</strain>
    </source>
</reference>
<protein>
    <submittedName>
        <fullName evidence="6">LysR family transcriptional regulator</fullName>
    </submittedName>
</protein>